<name>A0A9W8G847_9FUNG</name>
<accession>A0A9W8G847</accession>
<dbReference type="AlphaFoldDB" id="A0A9W8G847"/>
<dbReference type="EMBL" id="JANBTW010000028">
    <property type="protein sequence ID" value="KAJ2677783.1"/>
    <property type="molecule type" value="Genomic_DNA"/>
</dbReference>
<organism evidence="1 2">
    <name type="scientific">Coemansia spiralis</name>
    <dbReference type="NCBI Taxonomy" id="417178"/>
    <lineage>
        <taxon>Eukaryota</taxon>
        <taxon>Fungi</taxon>
        <taxon>Fungi incertae sedis</taxon>
        <taxon>Zoopagomycota</taxon>
        <taxon>Kickxellomycotina</taxon>
        <taxon>Kickxellomycetes</taxon>
        <taxon>Kickxellales</taxon>
        <taxon>Kickxellaceae</taxon>
        <taxon>Coemansia</taxon>
    </lineage>
</organism>
<evidence type="ECO:0000313" key="2">
    <source>
        <dbReference type="Proteomes" id="UP001151518"/>
    </source>
</evidence>
<comment type="caution">
    <text evidence="1">The sequence shown here is derived from an EMBL/GenBank/DDBJ whole genome shotgun (WGS) entry which is preliminary data.</text>
</comment>
<dbReference type="Proteomes" id="UP001151518">
    <property type="component" value="Unassembled WGS sequence"/>
</dbReference>
<reference evidence="1" key="1">
    <citation type="submission" date="2022-07" db="EMBL/GenBank/DDBJ databases">
        <title>Phylogenomic reconstructions and comparative analyses of Kickxellomycotina fungi.</title>
        <authorList>
            <person name="Reynolds N.K."/>
            <person name="Stajich J.E."/>
            <person name="Barry K."/>
            <person name="Grigoriev I.V."/>
            <person name="Crous P."/>
            <person name="Smith M.E."/>
        </authorList>
    </citation>
    <scope>NUCLEOTIDE SEQUENCE</scope>
    <source>
        <strain evidence="1">NRRL 3115</strain>
    </source>
</reference>
<evidence type="ECO:0000313" key="1">
    <source>
        <dbReference type="EMBL" id="KAJ2677783.1"/>
    </source>
</evidence>
<protein>
    <submittedName>
        <fullName evidence="1">Uncharacterized protein</fullName>
    </submittedName>
</protein>
<dbReference type="OrthoDB" id="5512054at2759"/>
<proteinExistence type="predicted"/>
<sequence>MDMINPRAWLERAQSSDVGFSNMAFDGAVQPSEAPADKKHSDSNNARIVDVSVQQVAGRPGGQPTVVCMECTVPAKRVMASATHSLIEHTNGMLTVVSQEHSVVWAGTLGDTRCAWWLDSGLLGVVAVRPARPLGESRCVLFVVDIYGAAVGHAELCEWPEATVVAAAQDTKLVCVVGDGSQGTLRSWHIDAHCGAAGVTVVATAAPELKVPVVTDLRWVGHQGLAIALQAAQSFWLTLAKSRCEVRPAQMSPTLPPLMPSWRWREAVVAGSSSGPILCLPSPATAVFYHLSKGTKLNTIQFSRGWAWLCGSPAAFVLLSPCRRKAAICRMPLGRRLFTVATHSQAIQDAWMLGPTACCISAGSTLYLIGGLTNSIL</sequence>
<gene>
    <name evidence="1" type="ORF">GGI25_002881</name>
</gene>